<dbReference type="Gene3D" id="3.90.25.10">
    <property type="entry name" value="UDP-galactose 4-epimerase, domain 1"/>
    <property type="match status" value="1"/>
</dbReference>
<dbReference type="InterPro" id="IPR036291">
    <property type="entry name" value="NAD(P)-bd_dom_sf"/>
</dbReference>
<comment type="caution">
    <text evidence="1">The sequence shown here is derived from an EMBL/GenBank/DDBJ whole genome shotgun (WGS) entry which is preliminary data.</text>
</comment>
<keyword evidence="1" id="KW-0560">Oxidoreductase</keyword>
<protein>
    <submittedName>
        <fullName evidence="1">GDP-L-fucose synthase</fullName>
        <ecNumber evidence="1">1.1.1.271</ecNumber>
    </submittedName>
</protein>
<dbReference type="GO" id="GO:0050577">
    <property type="term" value="F:GDP-L-fucose synthase activity"/>
    <property type="evidence" value="ECO:0007669"/>
    <property type="project" value="UniProtKB-EC"/>
</dbReference>
<dbReference type="EMBL" id="VSSQ01109404">
    <property type="protein sequence ID" value="MPN47711.1"/>
    <property type="molecule type" value="Genomic_DNA"/>
</dbReference>
<proteinExistence type="predicted"/>
<evidence type="ECO:0000313" key="1">
    <source>
        <dbReference type="EMBL" id="MPN47711.1"/>
    </source>
</evidence>
<dbReference type="AlphaFoldDB" id="A0A645I8Q9"/>
<accession>A0A645I8Q9</accession>
<dbReference type="PANTHER" id="PTHR43238:SF1">
    <property type="entry name" value="GDP-L-FUCOSE SYNTHASE"/>
    <property type="match status" value="1"/>
</dbReference>
<name>A0A645I8Q9_9ZZZZ</name>
<sequence length="103" mass="11680">MDDLADACVFLLERHSDPQPVNIGWGEDIAVSDLAEMVRRVVGYGGQIEWDTSRPDGTPRKLLDVSRLKSLGWAPSISLEKGIEQTYRWYCKHRTHILDGGRK</sequence>
<dbReference type="EC" id="1.1.1.271" evidence="1"/>
<reference evidence="1" key="1">
    <citation type="submission" date="2019-08" db="EMBL/GenBank/DDBJ databases">
        <authorList>
            <person name="Kucharzyk K."/>
            <person name="Murdoch R.W."/>
            <person name="Higgins S."/>
            <person name="Loffler F."/>
        </authorList>
    </citation>
    <scope>NUCLEOTIDE SEQUENCE</scope>
</reference>
<gene>
    <name evidence="1" type="primary">fcl_27</name>
    <name evidence="1" type="ORF">SDC9_195315</name>
</gene>
<dbReference type="Gene3D" id="3.40.50.720">
    <property type="entry name" value="NAD(P)-binding Rossmann-like Domain"/>
    <property type="match status" value="1"/>
</dbReference>
<organism evidence="1">
    <name type="scientific">bioreactor metagenome</name>
    <dbReference type="NCBI Taxonomy" id="1076179"/>
    <lineage>
        <taxon>unclassified sequences</taxon>
        <taxon>metagenomes</taxon>
        <taxon>ecological metagenomes</taxon>
    </lineage>
</organism>
<dbReference type="PANTHER" id="PTHR43238">
    <property type="entry name" value="GDP-L-FUCOSE SYNTHASE"/>
    <property type="match status" value="1"/>
</dbReference>
<dbReference type="SUPFAM" id="SSF51735">
    <property type="entry name" value="NAD(P)-binding Rossmann-fold domains"/>
    <property type="match status" value="1"/>
</dbReference>